<dbReference type="SUPFAM" id="SSF54373">
    <property type="entry name" value="FAD-linked reductases, C-terminal domain"/>
    <property type="match status" value="1"/>
</dbReference>
<evidence type="ECO:0000256" key="6">
    <source>
        <dbReference type="SAM" id="MobiDB-lite"/>
    </source>
</evidence>
<comment type="similarity">
    <text evidence="1">Belongs to the paxM FAD-dependent monooxygenase family.</text>
</comment>
<dbReference type="SUPFAM" id="SSF51905">
    <property type="entry name" value="FAD/NAD(P)-binding domain"/>
    <property type="match status" value="1"/>
</dbReference>
<evidence type="ECO:0000256" key="5">
    <source>
        <dbReference type="ARBA" id="ARBA00023033"/>
    </source>
</evidence>
<name>A0ABP0CQY4_9PEZI</name>
<protein>
    <recommendedName>
        <fullName evidence="7">FAD-binding domain-containing protein</fullName>
    </recommendedName>
</protein>
<reference evidence="8 9" key="1">
    <citation type="submission" date="2024-01" db="EMBL/GenBank/DDBJ databases">
        <authorList>
            <person name="Allen C."/>
            <person name="Tagirdzhanova G."/>
        </authorList>
    </citation>
    <scope>NUCLEOTIDE SEQUENCE [LARGE SCALE GENOMIC DNA]</scope>
</reference>
<dbReference type="InterPro" id="IPR050493">
    <property type="entry name" value="FAD-dep_Monooxygenase_BioMet"/>
</dbReference>
<dbReference type="Proteomes" id="UP001642406">
    <property type="component" value="Unassembled WGS sequence"/>
</dbReference>
<dbReference type="Pfam" id="PF01494">
    <property type="entry name" value="FAD_binding_3"/>
    <property type="match status" value="1"/>
</dbReference>
<feature type="domain" description="FAD-binding" evidence="7">
    <location>
        <begin position="7"/>
        <end position="399"/>
    </location>
</feature>
<dbReference type="PANTHER" id="PTHR13789:SF147">
    <property type="entry name" value="PUTATIVE (AFU_ORTHOLOGUE AFUA_2G01950)-RELATED"/>
    <property type="match status" value="1"/>
</dbReference>
<feature type="compositionally biased region" description="Polar residues" evidence="6">
    <location>
        <begin position="161"/>
        <end position="171"/>
    </location>
</feature>
<keyword evidence="2" id="KW-0285">Flavoprotein</keyword>
<dbReference type="EMBL" id="CAWUHC010000117">
    <property type="protein sequence ID" value="CAK7233609.1"/>
    <property type="molecule type" value="Genomic_DNA"/>
</dbReference>
<keyword evidence="4" id="KW-0560">Oxidoreductase</keyword>
<gene>
    <name evidence="8" type="ORF">SBRCBS47491_008671</name>
</gene>
<keyword evidence="9" id="KW-1185">Reference proteome</keyword>
<evidence type="ECO:0000313" key="8">
    <source>
        <dbReference type="EMBL" id="CAK7233609.1"/>
    </source>
</evidence>
<dbReference type="InterPro" id="IPR002938">
    <property type="entry name" value="FAD-bd"/>
</dbReference>
<evidence type="ECO:0000256" key="1">
    <source>
        <dbReference type="ARBA" id="ARBA00007992"/>
    </source>
</evidence>
<evidence type="ECO:0000256" key="3">
    <source>
        <dbReference type="ARBA" id="ARBA00022827"/>
    </source>
</evidence>
<evidence type="ECO:0000256" key="4">
    <source>
        <dbReference type="ARBA" id="ARBA00023002"/>
    </source>
</evidence>
<dbReference type="InterPro" id="IPR036188">
    <property type="entry name" value="FAD/NAD-bd_sf"/>
</dbReference>
<dbReference type="PANTHER" id="PTHR13789">
    <property type="entry name" value="MONOOXYGENASE"/>
    <property type="match status" value="1"/>
</dbReference>
<dbReference type="Gene3D" id="3.50.50.60">
    <property type="entry name" value="FAD/NAD(P)-binding domain"/>
    <property type="match status" value="1"/>
</dbReference>
<evidence type="ECO:0000256" key="2">
    <source>
        <dbReference type="ARBA" id="ARBA00022630"/>
    </source>
</evidence>
<comment type="caution">
    <text evidence="8">The sequence shown here is derived from an EMBL/GenBank/DDBJ whole genome shotgun (WGS) entry which is preliminary data.</text>
</comment>
<sequence>MASPYDLKIAIIGAGMGGLGLALSLAKKGFKQISVYEAAADLGFVGAGIQMAPNMARILDRLGCWSEIEKEATNVQETSIRQGSTDKELAHVDMSGIAALYEYPHCTGHRSSLAGGLYKACLAEPAIQFQFSTALVGVDRFEPRPVLRLRKRAPKAANGADGTNGTNSTATLDEDASQDTTVEVDILLGADGIKSATRGAILGELGLTTEEFDTGQASYRIMLTRDQMAGDEEMMKLMDSNLVVRWIGERRHIIAYPVAGKTVYNLSSAQPDIHFAEAPSATYTTRGSKTAMLEVFADFCPLVQRMLNMVPEGEVCEWRLRQHRELPTWVHGSVALLGDACHPTLPHLSQGAAMAIEDGAVLAEVLSRVTSSSEDQTASIRRCLKTYELLRKERTSMLVEMAYHSGRVLHLGEGAAREERDRQFAAHGADGKKAIPDKWASPDVQKMIYSYDCVAETKAEFDTLYATTQ</sequence>
<proteinExistence type="inferred from homology"/>
<evidence type="ECO:0000259" key="7">
    <source>
        <dbReference type="Pfam" id="PF01494"/>
    </source>
</evidence>
<evidence type="ECO:0000313" key="9">
    <source>
        <dbReference type="Proteomes" id="UP001642406"/>
    </source>
</evidence>
<keyword evidence="3" id="KW-0274">FAD</keyword>
<keyword evidence="5" id="KW-0503">Monooxygenase</keyword>
<accession>A0ABP0CQY4</accession>
<organism evidence="8 9">
    <name type="scientific">Sporothrix bragantina</name>
    <dbReference type="NCBI Taxonomy" id="671064"/>
    <lineage>
        <taxon>Eukaryota</taxon>
        <taxon>Fungi</taxon>
        <taxon>Dikarya</taxon>
        <taxon>Ascomycota</taxon>
        <taxon>Pezizomycotina</taxon>
        <taxon>Sordariomycetes</taxon>
        <taxon>Sordariomycetidae</taxon>
        <taxon>Ophiostomatales</taxon>
        <taxon>Ophiostomataceae</taxon>
        <taxon>Sporothrix</taxon>
    </lineage>
</organism>
<feature type="region of interest" description="Disordered" evidence="6">
    <location>
        <begin position="152"/>
        <end position="176"/>
    </location>
</feature>
<dbReference type="PRINTS" id="PR00420">
    <property type="entry name" value="RNGMNOXGNASE"/>
</dbReference>